<dbReference type="Proteomes" id="UP000315673">
    <property type="component" value="Chromosome"/>
</dbReference>
<dbReference type="KEGG" id="spai:FPZ24_02050"/>
<keyword evidence="3" id="KW-0804">Transcription</keyword>
<feature type="domain" description="HTH araC/xylS-type" evidence="4">
    <location>
        <begin position="137"/>
        <end position="234"/>
    </location>
</feature>
<dbReference type="InterPro" id="IPR018062">
    <property type="entry name" value="HTH_AraC-typ_CS"/>
</dbReference>
<keyword evidence="2" id="KW-0238">DNA-binding</keyword>
<reference evidence="5 6" key="1">
    <citation type="submission" date="2019-07" db="EMBL/GenBank/DDBJ databases">
        <title>Full genome sequence of Sphingomonas sp. 4R-6-7(HKS19).</title>
        <authorList>
            <person name="Im W.-T."/>
        </authorList>
    </citation>
    <scope>NUCLEOTIDE SEQUENCE [LARGE SCALE GENOMIC DNA]</scope>
    <source>
        <strain evidence="5 6">HKS19</strain>
    </source>
</reference>
<evidence type="ECO:0000313" key="5">
    <source>
        <dbReference type="EMBL" id="QDZ06406.1"/>
    </source>
</evidence>
<keyword evidence="1" id="KW-0805">Transcription regulation</keyword>
<dbReference type="GO" id="GO:0043565">
    <property type="term" value="F:sequence-specific DNA binding"/>
    <property type="evidence" value="ECO:0007669"/>
    <property type="project" value="InterPro"/>
</dbReference>
<dbReference type="RefSeq" id="WP_146569490.1">
    <property type="nucleotide sequence ID" value="NZ_CP042306.1"/>
</dbReference>
<evidence type="ECO:0000259" key="4">
    <source>
        <dbReference type="PROSITE" id="PS01124"/>
    </source>
</evidence>
<keyword evidence="6" id="KW-1185">Reference proteome</keyword>
<dbReference type="PANTHER" id="PTHR46796:SF13">
    <property type="entry name" value="HTH-TYPE TRANSCRIPTIONAL ACTIVATOR RHAS"/>
    <property type="match status" value="1"/>
</dbReference>
<dbReference type="InterPro" id="IPR013656">
    <property type="entry name" value="PAS_4"/>
</dbReference>
<dbReference type="InterPro" id="IPR020449">
    <property type="entry name" value="Tscrpt_reg_AraC-type_HTH"/>
</dbReference>
<dbReference type="Gene3D" id="3.30.450.20">
    <property type="entry name" value="PAS domain"/>
    <property type="match status" value="1"/>
</dbReference>
<protein>
    <submittedName>
        <fullName evidence="5">AraC family transcriptional regulator</fullName>
    </submittedName>
</protein>
<dbReference type="PROSITE" id="PS01124">
    <property type="entry name" value="HTH_ARAC_FAMILY_2"/>
    <property type="match status" value="1"/>
</dbReference>
<dbReference type="PANTHER" id="PTHR46796">
    <property type="entry name" value="HTH-TYPE TRANSCRIPTIONAL ACTIVATOR RHAS-RELATED"/>
    <property type="match status" value="1"/>
</dbReference>
<dbReference type="SMART" id="SM00342">
    <property type="entry name" value="HTH_ARAC"/>
    <property type="match status" value="1"/>
</dbReference>
<dbReference type="InterPro" id="IPR035965">
    <property type="entry name" value="PAS-like_dom_sf"/>
</dbReference>
<dbReference type="InterPro" id="IPR018060">
    <property type="entry name" value="HTH_AraC"/>
</dbReference>
<dbReference type="EMBL" id="CP042306">
    <property type="protein sequence ID" value="QDZ06406.1"/>
    <property type="molecule type" value="Genomic_DNA"/>
</dbReference>
<dbReference type="InterPro" id="IPR050204">
    <property type="entry name" value="AraC_XylS_family_regulators"/>
</dbReference>
<organism evidence="5 6">
    <name type="scientific">Sphingomonas panacisoli</name>
    <dbReference type="NCBI Taxonomy" id="1813879"/>
    <lineage>
        <taxon>Bacteria</taxon>
        <taxon>Pseudomonadati</taxon>
        <taxon>Pseudomonadota</taxon>
        <taxon>Alphaproteobacteria</taxon>
        <taxon>Sphingomonadales</taxon>
        <taxon>Sphingomonadaceae</taxon>
        <taxon>Sphingomonas</taxon>
    </lineage>
</organism>
<dbReference type="Gene3D" id="1.10.10.60">
    <property type="entry name" value="Homeodomain-like"/>
    <property type="match status" value="2"/>
</dbReference>
<dbReference type="GO" id="GO:0003700">
    <property type="term" value="F:DNA-binding transcription factor activity"/>
    <property type="evidence" value="ECO:0007669"/>
    <property type="project" value="InterPro"/>
</dbReference>
<dbReference type="Pfam" id="PF08448">
    <property type="entry name" value="PAS_4"/>
    <property type="match status" value="1"/>
</dbReference>
<gene>
    <name evidence="5" type="ORF">FPZ24_02050</name>
</gene>
<evidence type="ECO:0000313" key="6">
    <source>
        <dbReference type="Proteomes" id="UP000315673"/>
    </source>
</evidence>
<dbReference type="PROSITE" id="PS00041">
    <property type="entry name" value="HTH_ARAC_FAMILY_1"/>
    <property type="match status" value="1"/>
</dbReference>
<dbReference type="SUPFAM" id="SSF46689">
    <property type="entry name" value="Homeodomain-like"/>
    <property type="match status" value="2"/>
</dbReference>
<evidence type="ECO:0000256" key="1">
    <source>
        <dbReference type="ARBA" id="ARBA00023015"/>
    </source>
</evidence>
<evidence type="ECO:0000256" key="3">
    <source>
        <dbReference type="ARBA" id="ARBA00023163"/>
    </source>
</evidence>
<dbReference type="OrthoDB" id="9802263at2"/>
<proteinExistence type="predicted"/>
<dbReference type="InterPro" id="IPR009057">
    <property type="entry name" value="Homeodomain-like_sf"/>
</dbReference>
<dbReference type="AlphaFoldDB" id="A0A5B8LEM8"/>
<dbReference type="InterPro" id="IPR000014">
    <property type="entry name" value="PAS"/>
</dbReference>
<name>A0A5B8LEM8_9SPHN</name>
<dbReference type="SUPFAM" id="SSF55785">
    <property type="entry name" value="PYP-like sensor domain (PAS domain)"/>
    <property type="match status" value="1"/>
</dbReference>
<sequence length="243" mass="27086">MRLIGQTNLDLLEQMFDQLPHNPFFVKDHALRYVAANGAMARLCGAARPSDLYGKTALDLFPGALGRRYETLDQQVLASGQAITNKLELSTGRAETVWLLYSRLPVKAADGKTIGVTGVSRELKAPGGRDLLYNRLAKVAERLRSQSDHPLRLDQLATLAATSKSQLARDFTRVFAMTPGGFLQQLRLDRALRLLETDKSIAQVAHECGYVDQSAFARRFRKSIGVSPQHYRTRIRVTHSVPR</sequence>
<dbReference type="Pfam" id="PF12833">
    <property type="entry name" value="HTH_18"/>
    <property type="match status" value="1"/>
</dbReference>
<evidence type="ECO:0000256" key="2">
    <source>
        <dbReference type="ARBA" id="ARBA00023125"/>
    </source>
</evidence>
<dbReference type="PRINTS" id="PR00032">
    <property type="entry name" value="HTHARAC"/>
</dbReference>
<dbReference type="CDD" id="cd00130">
    <property type="entry name" value="PAS"/>
    <property type="match status" value="1"/>
</dbReference>
<accession>A0A5B8LEM8</accession>